<evidence type="ECO:0000313" key="2">
    <source>
        <dbReference type="Proteomes" id="UP000386466"/>
    </source>
</evidence>
<accession>A0A485MU10</accession>
<proteinExistence type="predicted"/>
<organism evidence="1 2">
    <name type="scientific">Lynx pardinus</name>
    <name type="common">Iberian lynx</name>
    <name type="synonym">Felis pardina</name>
    <dbReference type="NCBI Taxonomy" id="191816"/>
    <lineage>
        <taxon>Eukaryota</taxon>
        <taxon>Metazoa</taxon>
        <taxon>Chordata</taxon>
        <taxon>Craniata</taxon>
        <taxon>Vertebrata</taxon>
        <taxon>Euteleostomi</taxon>
        <taxon>Mammalia</taxon>
        <taxon>Eutheria</taxon>
        <taxon>Laurasiatheria</taxon>
        <taxon>Carnivora</taxon>
        <taxon>Feliformia</taxon>
        <taxon>Felidae</taxon>
        <taxon>Felinae</taxon>
        <taxon>Lynx</taxon>
    </lineage>
</organism>
<keyword evidence="2" id="KW-1185">Reference proteome</keyword>
<name>A0A485MU10_LYNPA</name>
<reference evidence="1 2" key="1">
    <citation type="submission" date="2019-01" db="EMBL/GenBank/DDBJ databases">
        <authorList>
            <person name="Alioto T."/>
            <person name="Alioto T."/>
        </authorList>
    </citation>
    <scope>NUCLEOTIDE SEQUENCE [LARGE SCALE GENOMIC DNA]</scope>
</reference>
<protein>
    <submittedName>
        <fullName evidence="1">Uncharacterized protein</fullName>
    </submittedName>
</protein>
<dbReference type="EMBL" id="CAAGRJ010005350">
    <property type="protein sequence ID" value="VFV23263.1"/>
    <property type="molecule type" value="Genomic_DNA"/>
</dbReference>
<sequence>MLEELNAVEKVQVQHGHLYWPVHQSQAFAIPSLAFQEGCPHHTKDPCLGACSEQAAVDKEWVAAALEETHELEVVN</sequence>
<dbReference type="AlphaFoldDB" id="A0A485MU10"/>
<evidence type="ECO:0000313" key="1">
    <source>
        <dbReference type="EMBL" id="VFV23263.1"/>
    </source>
</evidence>
<dbReference type="Proteomes" id="UP000386466">
    <property type="component" value="Unassembled WGS sequence"/>
</dbReference>
<gene>
    <name evidence="1" type="ORF">LYPA_23C012857</name>
</gene>